<gene>
    <name evidence="1" type="ORF">UFOVP1459_10</name>
    <name evidence="2" type="ORF">UFOVP1609_42</name>
</gene>
<dbReference type="EMBL" id="LR797412">
    <property type="protein sequence ID" value="CAB4214028.1"/>
    <property type="molecule type" value="Genomic_DNA"/>
</dbReference>
<reference evidence="2" key="1">
    <citation type="submission" date="2020-05" db="EMBL/GenBank/DDBJ databases">
        <authorList>
            <person name="Chiriac C."/>
            <person name="Salcher M."/>
            <person name="Ghai R."/>
            <person name="Kavagutti S V."/>
        </authorList>
    </citation>
    <scope>NUCLEOTIDE SEQUENCE</scope>
</reference>
<name>A0A6J5SVH6_9CAUD</name>
<dbReference type="Pfam" id="PF23899">
    <property type="entry name" value="SU10_portal"/>
    <property type="match status" value="1"/>
</dbReference>
<evidence type="ECO:0008006" key="3">
    <source>
        <dbReference type="Google" id="ProtNLM"/>
    </source>
</evidence>
<evidence type="ECO:0000313" key="1">
    <source>
        <dbReference type="EMBL" id="CAB4214028.1"/>
    </source>
</evidence>
<organism evidence="2">
    <name type="scientific">uncultured Caudovirales phage</name>
    <dbReference type="NCBI Taxonomy" id="2100421"/>
    <lineage>
        <taxon>Viruses</taxon>
        <taxon>Duplodnaviria</taxon>
        <taxon>Heunggongvirae</taxon>
        <taxon>Uroviricota</taxon>
        <taxon>Caudoviricetes</taxon>
        <taxon>Peduoviridae</taxon>
        <taxon>Maltschvirus</taxon>
        <taxon>Maltschvirus maltsch</taxon>
    </lineage>
</organism>
<protein>
    <recommendedName>
        <fullName evidence="3">Portal protein</fullName>
    </recommendedName>
</protein>
<proteinExistence type="predicted"/>
<dbReference type="InterPro" id="IPR056909">
    <property type="entry name" value="SU10_portal"/>
</dbReference>
<sequence>MANEDFSLGGGYDPEMIPMRVMNDDSGMLVPSSDQPMDEEDFRYRVRQAIEDCATYIDSYIAPERERAMNYYLGNLFGNEEEGRSQVVMTEVRDTILAMMPGLLRIFVGGTKTLEFVPKGAEDVEVAEQMTDLVNYIFGQENNGFRILHDAMKDALTLKDGVLTWYVRTDETVEEYNYSGLSQDDAAFILSQPGVEMISMSEQMSVTQMQTNVIPMDPMMSVEPPTISMRVRRINKTPRYVVECIPPEQFLIDNEAPTIDEAIIVGRRKLATVSELVSMGYPRDIIEENAGSGGFEMNMETLARNPADQSFFGISQGPDESTDKVYYVEAYIRIDKDGDGIAELHKVCTVGNGAVVLHDEIVQQAPFALLSPDPTPHTIFGKSIADQTMDLQLIKSNIMRNTLDSLAQSIHPRTAVVESQVNMDDVMNNETGAVIRMRSMGAVQALSTPFVGQPALGVLAYLDDVKTQRTGLSRASQGLDGDVLQSTTRSAVQAQLSSSQERIEMIARLFADGLKRCFQGLLKLVVQHQDKPKIIRLRNKFVPIDPRGWDADMDMVVNIALGRGSDEQRMMFLMQILAQQKEVIEKYGPNNPLVDLQQYRNTLAQVIELSGFQDPAQFVKEVDPAAVDAYMQQMSQQQKPMDPTEMLAQVQAKQIEADILIAAAKQELETKKAQADADFKRDQLMVDAMLKAAEIEAKYGSQVNMAVINAEVNRQRTEIQEMFSLQAQREQAMLNMNQIPQQAPAPQMMPPMPPQMM</sequence>
<evidence type="ECO:0000313" key="2">
    <source>
        <dbReference type="EMBL" id="CAB4218784.1"/>
    </source>
</evidence>
<dbReference type="EMBL" id="LR797459">
    <property type="protein sequence ID" value="CAB4218784.1"/>
    <property type="molecule type" value="Genomic_DNA"/>
</dbReference>
<accession>A0A6J5SVH6</accession>